<dbReference type="PANTHER" id="PTHR43671">
    <property type="entry name" value="SERINE/THREONINE-PROTEIN KINASE NEK"/>
    <property type="match status" value="1"/>
</dbReference>
<dbReference type="GO" id="GO:0004674">
    <property type="term" value="F:protein serine/threonine kinase activity"/>
    <property type="evidence" value="ECO:0007669"/>
    <property type="project" value="UniProtKB-KW"/>
</dbReference>
<dbReference type="Proteomes" id="UP000683925">
    <property type="component" value="Unassembled WGS sequence"/>
</dbReference>
<evidence type="ECO:0000256" key="5">
    <source>
        <dbReference type="ARBA" id="ARBA00022777"/>
    </source>
</evidence>
<evidence type="ECO:0000259" key="10">
    <source>
        <dbReference type="PROSITE" id="PS50011"/>
    </source>
</evidence>
<evidence type="ECO:0000313" key="12">
    <source>
        <dbReference type="Proteomes" id="UP000683925"/>
    </source>
</evidence>
<evidence type="ECO:0000256" key="9">
    <source>
        <dbReference type="SAM" id="Coils"/>
    </source>
</evidence>
<feature type="coiled-coil region" evidence="9">
    <location>
        <begin position="325"/>
        <end position="497"/>
    </location>
</feature>
<dbReference type="OrthoDB" id="308689at2759"/>
<name>A0A8S1UCX0_PAROT</name>
<keyword evidence="6" id="KW-0067">ATP-binding</keyword>
<evidence type="ECO:0000256" key="6">
    <source>
        <dbReference type="ARBA" id="ARBA00022840"/>
    </source>
</evidence>
<keyword evidence="3" id="KW-0808">Transferase</keyword>
<evidence type="ECO:0000256" key="4">
    <source>
        <dbReference type="ARBA" id="ARBA00022741"/>
    </source>
</evidence>
<evidence type="ECO:0000256" key="1">
    <source>
        <dbReference type="ARBA" id="ARBA00012513"/>
    </source>
</evidence>
<evidence type="ECO:0000256" key="3">
    <source>
        <dbReference type="ARBA" id="ARBA00022679"/>
    </source>
</evidence>
<dbReference type="PROSITE" id="PS00108">
    <property type="entry name" value="PROTEIN_KINASE_ST"/>
    <property type="match status" value="1"/>
</dbReference>
<dbReference type="EMBL" id="CAJJDP010000042">
    <property type="protein sequence ID" value="CAD8162738.1"/>
    <property type="molecule type" value="Genomic_DNA"/>
</dbReference>
<reference evidence="11" key="1">
    <citation type="submission" date="2021-01" db="EMBL/GenBank/DDBJ databases">
        <authorList>
            <consortium name="Genoscope - CEA"/>
            <person name="William W."/>
        </authorList>
    </citation>
    <scope>NUCLEOTIDE SEQUENCE</scope>
</reference>
<dbReference type="InterPro" id="IPR050660">
    <property type="entry name" value="NEK_Ser/Thr_kinase"/>
</dbReference>
<dbReference type="EC" id="2.7.11.1" evidence="1"/>
<sequence length="622" mass="72733">MIDLINLQSGLVIPAPTQEFQNRSFLLRQQLGKGAEGQVFLAKPQNWNIDFEVALKFSKPLKQTERDFIQQLIEVQNENDKQGSKNYICSNIIRIYEIFLHLNYSVQVMEVGSVNLFKYTALNHNKLTNLEKFKICLQLINAINYIHMLGLIHRDVKGENFILVKEEFKLIDFGLISVNERLMTSKPGTRIFQAPELFEDEGKYTQSLDTWSLGCVFYEIIKGEELFPCMYMNSSIQQIKNHKTNQSHVYSLIDNLKVCKEWKDLLKQMLHPNQFNRINIAYAITIVKQCIANEENSSGSIELKGSKQQLKLDSNQSKYEFELQLNQKQNEFNKILREKEQIIQQLEHNLKKKENEGNQNLEEIESLTTKFNKLELEKNRLEQEKKKNDESFQQQCQQYAQQCQNHLNYQLNQQASQFNQQKQIYENDIKNLKIRIQNLELENSSLLKKLNQTKEEENTKHKVIDISKEMMFLDKLIGDLNNEISNLEKSLESFKSIQQLLSTNNIQVNSQIQEIEQFITQKKKSVQNYEKIKLEIQNQDPTQQKLQTDIIKNTVDINQSQDKVLPQQIQGTLQMTQSMQSLIQTPTLFKPQLNSQIMAPPFINPISISFPNKSTNIKNQIL</sequence>
<dbReference type="SMART" id="SM00220">
    <property type="entry name" value="S_TKc"/>
    <property type="match status" value="1"/>
</dbReference>
<evidence type="ECO:0000256" key="8">
    <source>
        <dbReference type="ARBA" id="ARBA00048679"/>
    </source>
</evidence>
<proteinExistence type="predicted"/>
<dbReference type="PROSITE" id="PS50011">
    <property type="entry name" value="PROTEIN_KINASE_DOM"/>
    <property type="match status" value="1"/>
</dbReference>
<feature type="domain" description="Protein kinase" evidence="10">
    <location>
        <begin position="25"/>
        <end position="291"/>
    </location>
</feature>
<keyword evidence="9" id="KW-0175">Coiled coil</keyword>
<accession>A0A8S1UCX0</accession>
<dbReference type="AlphaFoldDB" id="A0A8S1UCX0"/>
<evidence type="ECO:0000256" key="7">
    <source>
        <dbReference type="ARBA" id="ARBA00047899"/>
    </source>
</evidence>
<keyword evidence="5" id="KW-0418">Kinase</keyword>
<dbReference type="InterPro" id="IPR000719">
    <property type="entry name" value="Prot_kinase_dom"/>
</dbReference>
<keyword evidence="4" id="KW-0547">Nucleotide-binding</keyword>
<gene>
    <name evidence="11" type="ORF">POCTA_138.1.T0420105</name>
</gene>
<protein>
    <recommendedName>
        <fullName evidence="1">non-specific serine/threonine protein kinase</fullName>
        <ecNumber evidence="1">2.7.11.1</ecNumber>
    </recommendedName>
</protein>
<dbReference type="InterPro" id="IPR008271">
    <property type="entry name" value="Ser/Thr_kinase_AS"/>
</dbReference>
<evidence type="ECO:0000256" key="2">
    <source>
        <dbReference type="ARBA" id="ARBA00022527"/>
    </source>
</evidence>
<dbReference type="OMA" id="PNQFNRI"/>
<comment type="caution">
    <text evidence="11">The sequence shown here is derived from an EMBL/GenBank/DDBJ whole genome shotgun (WGS) entry which is preliminary data.</text>
</comment>
<organism evidence="11 12">
    <name type="scientific">Paramecium octaurelia</name>
    <dbReference type="NCBI Taxonomy" id="43137"/>
    <lineage>
        <taxon>Eukaryota</taxon>
        <taxon>Sar</taxon>
        <taxon>Alveolata</taxon>
        <taxon>Ciliophora</taxon>
        <taxon>Intramacronucleata</taxon>
        <taxon>Oligohymenophorea</taxon>
        <taxon>Peniculida</taxon>
        <taxon>Parameciidae</taxon>
        <taxon>Paramecium</taxon>
    </lineage>
</organism>
<dbReference type="Pfam" id="PF00069">
    <property type="entry name" value="Pkinase"/>
    <property type="match status" value="1"/>
</dbReference>
<comment type="catalytic activity">
    <reaction evidence="7">
        <text>L-threonyl-[protein] + ATP = O-phospho-L-threonyl-[protein] + ADP + H(+)</text>
        <dbReference type="Rhea" id="RHEA:46608"/>
        <dbReference type="Rhea" id="RHEA-COMP:11060"/>
        <dbReference type="Rhea" id="RHEA-COMP:11605"/>
        <dbReference type="ChEBI" id="CHEBI:15378"/>
        <dbReference type="ChEBI" id="CHEBI:30013"/>
        <dbReference type="ChEBI" id="CHEBI:30616"/>
        <dbReference type="ChEBI" id="CHEBI:61977"/>
        <dbReference type="ChEBI" id="CHEBI:456216"/>
        <dbReference type="EC" id="2.7.11.1"/>
    </reaction>
</comment>
<dbReference type="PANTHER" id="PTHR43671:SF98">
    <property type="entry name" value="SERINE_THREONINE-PROTEIN KINASE NEK11"/>
    <property type="match status" value="1"/>
</dbReference>
<keyword evidence="12" id="KW-1185">Reference proteome</keyword>
<evidence type="ECO:0000313" key="11">
    <source>
        <dbReference type="EMBL" id="CAD8162738.1"/>
    </source>
</evidence>
<comment type="catalytic activity">
    <reaction evidence="8">
        <text>L-seryl-[protein] + ATP = O-phospho-L-seryl-[protein] + ADP + H(+)</text>
        <dbReference type="Rhea" id="RHEA:17989"/>
        <dbReference type="Rhea" id="RHEA-COMP:9863"/>
        <dbReference type="Rhea" id="RHEA-COMP:11604"/>
        <dbReference type="ChEBI" id="CHEBI:15378"/>
        <dbReference type="ChEBI" id="CHEBI:29999"/>
        <dbReference type="ChEBI" id="CHEBI:30616"/>
        <dbReference type="ChEBI" id="CHEBI:83421"/>
        <dbReference type="ChEBI" id="CHEBI:456216"/>
        <dbReference type="EC" id="2.7.11.1"/>
    </reaction>
</comment>
<keyword evidence="2" id="KW-0723">Serine/threonine-protein kinase</keyword>
<dbReference type="GO" id="GO:0005524">
    <property type="term" value="F:ATP binding"/>
    <property type="evidence" value="ECO:0007669"/>
    <property type="project" value="UniProtKB-KW"/>
</dbReference>